<accession>A0ABW8GJ52</accession>
<dbReference type="Pfam" id="PF13393">
    <property type="entry name" value="tRNA-synt_His"/>
    <property type="match status" value="1"/>
</dbReference>
<dbReference type="InterPro" id="IPR004516">
    <property type="entry name" value="HisRS/HisZ"/>
</dbReference>
<dbReference type="InterPro" id="IPR041715">
    <property type="entry name" value="HisRS-like_core"/>
</dbReference>
<evidence type="ECO:0000256" key="5">
    <source>
        <dbReference type="ARBA" id="ARBA00022490"/>
    </source>
</evidence>
<evidence type="ECO:0000256" key="2">
    <source>
        <dbReference type="ARBA" id="ARBA00004667"/>
    </source>
</evidence>
<keyword evidence="11" id="KW-1185">Reference proteome</keyword>
<dbReference type="PANTHER" id="PTHR11476:SF7">
    <property type="entry name" value="HISTIDINE--TRNA LIGASE"/>
    <property type="match status" value="1"/>
</dbReference>
<keyword evidence="5 8" id="KW-0963">Cytoplasm</keyword>
<organism evidence="10 11">
    <name type="scientific">Methylobacillus methanolivorans</name>
    <dbReference type="NCBI Taxonomy" id="1848927"/>
    <lineage>
        <taxon>Bacteria</taxon>
        <taxon>Pseudomonadati</taxon>
        <taxon>Pseudomonadota</taxon>
        <taxon>Betaproteobacteria</taxon>
        <taxon>Nitrosomonadales</taxon>
        <taxon>Methylophilaceae</taxon>
        <taxon>Methylobacillus</taxon>
    </lineage>
</organism>
<dbReference type="Gene3D" id="3.30.930.10">
    <property type="entry name" value="Bira Bifunctional Protein, Domain 2"/>
    <property type="match status" value="1"/>
</dbReference>
<gene>
    <name evidence="8" type="primary">hisZ</name>
    <name evidence="10" type="ORF">ACIKP9_03705</name>
</gene>
<dbReference type="RefSeq" id="WP_400879438.1">
    <property type="nucleotide sequence ID" value="NZ_JBIWXY010000001.1"/>
</dbReference>
<evidence type="ECO:0000256" key="8">
    <source>
        <dbReference type="HAMAP-Rule" id="MF_00125"/>
    </source>
</evidence>
<evidence type="ECO:0000313" key="10">
    <source>
        <dbReference type="EMBL" id="MFJ5445324.1"/>
    </source>
</evidence>
<keyword evidence="8" id="KW-0028">Amino-acid biosynthesis</keyword>
<protein>
    <recommendedName>
        <fullName evidence="4 8">ATP phosphoribosyltransferase regulatory subunit</fullName>
    </recommendedName>
</protein>
<reference evidence="10 11" key="1">
    <citation type="submission" date="2024-11" db="EMBL/GenBank/DDBJ databases">
        <authorList>
            <person name="Kaparullina E.N."/>
            <person name="Delegan Y.A."/>
            <person name="Doronina N.V."/>
        </authorList>
    </citation>
    <scope>NUCLEOTIDE SEQUENCE [LARGE SCALE GENOMIC DNA]</scope>
    <source>
        <strain evidence="10 11">7sh_L</strain>
    </source>
</reference>
<feature type="domain" description="Class II Histidinyl-tRNA synthetase (HisRS)-like catalytic core" evidence="9">
    <location>
        <begin position="9"/>
        <end position="314"/>
    </location>
</feature>
<comment type="function">
    <text evidence="7 8">Required for the first step of histidine biosynthesis. May allow the feedback regulation of ATP phosphoribosyltransferase activity by histidine.</text>
</comment>
<dbReference type="NCBIfam" id="NF009086">
    <property type="entry name" value="PRK12421.1"/>
    <property type="match status" value="1"/>
</dbReference>
<evidence type="ECO:0000256" key="4">
    <source>
        <dbReference type="ARBA" id="ARBA00020397"/>
    </source>
</evidence>
<dbReference type="PIRSF" id="PIRSF001549">
    <property type="entry name" value="His-tRNA_synth"/>
    <property type="match status" value="1"/>
</dbReference>
<dbReference type="PANTHER" id="PTHR11476">
    <property type="entry name" value="HISTIDYL-TRNA SYNTHETASE"/>
    <property type="match status" value="1"/>
</dbReference>
<evidence type="ECO:0000256" key="7">
    <source>
        <dbReference type="ARBA" id="ARBA00025246"/>
    </source>
</evidence>
<keyword evidence="10" id="KW-0808">Transferase</keyword>
<dbReference type="CDD" id="cd00773">
    <property type="entry name" value="HisRS-like_core"/>
    <property type="match status" value="1"/>
</dbReference>
<dbReference type="InterPro" id="IPR004517">
    <property type="entry name" value="HisZ"/>
</dbReference>
<evidence type="ECO:0000256" key="1">
    <source>
        <dbReference type="ARBA" id="ARBA00004496"/>
    </source>
</evidence>
<dbReference type="GO" id="GO:0016757">
    <property type="term" value="F:glycosyltransferase activity"/>
    <property type="evidence" value="ECO:0007669"/>
    <property type="project" value="UniProtKB-KW"/>
</dbReference>
<proteinExistence type="inferred from homology"/>
<evidence type="ECO:0000259" key="9">
    <source>
        <dbReference type="Pfam" id="PF13393"/>
    </source>
</evidence>
<dbReference type="NCBIfam" id="NF008935">
    <property type="entry name" value="PRK12292.1-1"/>
    <property type="match status" value="1"/>
</dbReference>
<dbReference type="InterPro" id="IPR045864">
    <property type="entry name" value="aa-tRNA-synth_II/BPL/LPL"/>
</dbReference>
<name>A0ABW8GJ52_9PROT</name>
<keyword evidence="10" id="KW-0328">Glycosyltransferase</keyword>
<comment type="miscellaneous">
    <text evidence="8">This function is generally fulfilled by the C-terminal part of HisG, which is missing in some bacteria such as this one.</text>
</comment>
<dbReference type="Proteomes" id="UP001617669">
    <property type="component" value="Unassembled WGS sequence"/>
</dbReference>
<comment type="caution">
    <text evidence="10">The sequence shown here is derived from an EMBL/GenBank/DDBJ whole genome shotgun (WGS) entry which is preliminary data.</text>
</comment>
<evidence type="ECO:0000313" key="11">
    <source>
        <dbReference type="Proteomes" id="UP001617669"/>
    </source>
</evidence>
<dbReference type="HAMAP" id="MF_00125">
    <property type="entry name" value="HisZ"/>
    <property type="match status" value="1"/>
</dbReference>
<comment type="subunit">
    <text evidence="8">Heteromultimer composed of HisG and HisZ subunits.</text>
</comment>
<dbReference type="SUPFAM" id="SSF55681">
    <property type="entry name" value="Class II aaRS and biotin synthetases"/>
    <property type="match status" value="1"/>
</dbReference>
<keyword evidence="6 8" id="KW-0368">Histidine biosynthesis</keyword>
<comment type="pathway">
    <text evidence="2 8">Amino-acid biosynthesis; L-histidine biosynthesis; L-histidine from 5-phospho-alpha-D-ribose 1-diphosphate: step 1/9.</text>
</comment>
<comment type="similarity">
    <text evidence="3 8">Belongs to the class-II aminoacyl-tRNA synthetase family. HisZ subfamily.</text>
</comment>
<comment type="subcellular location">
    <subcellularLocation>
        <location evidence="1 8">Cytoplasm</location>
    </subcellularLocation>
</comment>
<evidence type="ECO:0000256" key="3">
    <source>
        <dbReference type="ARBA" id="ARBA00005539"/>
    </source>
</evidence>
<sequence length="387" mass="41940">MRNWLLPEYIEDVLPAEAARVEQLRRSLLDLFKVHGYQYVIPPMMEYMESLTTGIGHDLDIATFKVVDQLTGKLMGIRADMTPQTARIDAHMLNNQGVTRLCYAGSVLRTAPDGLARSREPLHVGAELYGHAGVESDIEIQRLMIKALHAVGLSTLYIDVSHVGIFASLLEHAGVAEEQEQELYAALQSKDQSAVRELGKNLNQETLAALSSLTELNGDVSVLEEAAKCLPKIEAIQQALRDLKSVGTGLADLDVKVCFDLAELRGYHYHSGIVFAAYAQGYAGPLARGGRYDEVGAIFGRARPATGFSLDLRGVVSSLPAAEVAAAIFAPAVADVSLSLVVEHLRSQGQVVIQELPGQESYRAELGCDRILVQQNGEWVVVAAPAL</sequence>
<evidence type="ECO:0000256" key="6">
    <source>
        <dbReference type="ARBA" id="ARBA00023102"/>
    </source>
</evidence>
<dbReference type="NCBIfam" id="TIGR00443">
    <property type="entry name" value="hisZ_biosyn_reg"/>
    <property type="match status" value="1"/>
</dbReference>
<dbReference type="EMBL" id="JBIWXY010000001">
    <property type="protein sequence ID" value="MFJ5445324.1"/>
    <property type="molecule type" value="Genomic_DNA"/>
</dbReference>